<dbReference type="AlphaFoldDB" id="A0A934SIC6"/>
<evidence type="ECO:0000256" key="1">
    <source>
        <dbReference type="SAM" id="Coils"/>
    </source>
</evidence>
<gene>
    <name evidence="2" type="ORF">JJJ17_03535</name>
</gene>
<comment type="caution">
    <text evidence="2">The sequence shown here is derived from an EMBL/GenBank/DDBJ whole genome shotgun (WGS) entry which is preliminary data.</text>
</comment>
<dbReference type="Proteomes" id="UP000640485">
    <property type="component" value="Unassembled WGS sequence"/>
</dbReference>
<keyword evidence="3" id="KW-1185">Reference proteome</keyword>
<accession>A0A934SIC6</accession>
<name>A0A934SIC6_9RHOB</name>
<protein>
    <submittedName>
        <fullName evidence="2">Uncharacterized protein</fullName>
    </submittedName>
</protein>
<feature type="coiled-coil region" evidence="1">
    <location>
        <begin position="42"/>
        <end position="76"/>
    </location>
</feature>
<proteinExistence type="predicted"/>
<evidence type="ECO:0000313" key="3">
    <source>
        <dbReference type="Proteomes" id="UP000640485"/>
    </source>
</evidence>
<reference evidence="2" key="1">
    <citation type="submission" date="2021-01" db="EMBL/GenBank/DDBJ databases">
        <title>Paracoccus amoyensis sp. nov., isolated from the surface seawater along the coast of Xiamen Island, China.</title>
        <authorList>
            <person name="Lyu L."/>
        </authorList>
    </citation>
    <scope>NUCLEOTIDE SEQUENCE</scope>
    <source>
        <strain evidence="2">MJ17</strain>
    </source>
</reference>
<dbReference type="EMBL" id="JAEPRQ010000001">
    <property type="protein sequence ID" value="MBK4214993.1"/>
    <property type="molecule type" value="Genomic_DNA"/>
</dbReference>
<evidence type="ECO:0000313" key="2">
    <source>
        <dbReference type="EMBL" id="MBK4214993.1"/>
    </source>
</evidence>
<organism evidence="2 3">
    <name type="scientific">Paracoccus caeni</name>
    <dbReference type="NCBI Taxonomy" id="657651"/>
    <lineage>
        <taxon>Bacteria</taxon>
        <taxon>Pseudomonadati</taxon>
        <taxon>Pseudomonadota</taxon>
        <taxon>Alphaproteobacteria</taxon>
        <taxon>Rhodobacterales</taxon>
        <taxon>Paracoccaceae</taxon>
        <taxon>Paracoccus</taxon>
    </lineage>
</organism>
<keyword evidence="1" id="KW-0175">Coiled coil</keyword>
<dbReference type="RefSeq" id="WP_200683811.1">
    <property type="nucleotide sequence ID" value="NZ_JAEPRQ010000001.1"/>
</dbReference>
<sequence>MSSAILRLESFATSPRSAAITPGLTTEDLDQAFADGLAEGLARKDDEELRALRAGIERLQESLNEDEARRTELRRDAVRALAPLLTQILDSLASAETSRRLEQTLTLELSRIAQAATPLRATIACSARMRDLVQRCVTESGANGVLISESESDLISLSLQGGHIEFSTEAAGAEIRRLIQEINEEQAVWTHSGI</sequence>